<evidence type="ECO:0000313" key="3">
    <source>
        <dbReference type="Proteomes" id="UP001172083"/>
    </source>
</evidence>
<feature type="chain" id="PRO_5047492717" evidence="1">
    <location>
        <begin position="19"/>
        <end position="150"/>
    </location>
</feature>
<dbReference type="NCBIfam" id="NF041384">
    <property type="entry name" value="YHS_seleno_dom"/>
    <property type="match status" value="1"/>
</dbReference>
<keyword evidence="3" id="KW-1185">Reference proteome</keyword>
<feature type="signal peptide" evidence="1">
    <location>
        <begin position="1"/>
        <end position="18"/>
    </location>
</feature>
<reference evidence="2" key="1">
    <citation type="submission" date="2023-06" db="EMBL/GenBank/DDBJ databases">
        <title>Genomic of Agaribacillus aureum.</title>
        <authorList>
            <person name="Wang G."/>
        </authorList>
    </citation>
    <scope>NUCLEOTIDE SEQUENCE</scope>
    <source>
        <strain evidence="2">BMA12</strain>
    </source>
</reference>
<sequence>MKTLMLAIAILFSVSAFGQSEKAEHFNLSDRKIALSGYDAVSYFNGDPVKGKSQYKAVDNNITYYFSNASNLKSFKENPGKYKPQYGGWCAYAMGKTGEKVEVNPKTFKILDDKLYLFYNKFFTNTLDTWNEDERNLKVKADKNWGDIIK</sequence>
<keyword evidence="1" id="KW-0732">Signal</keyword>
<dbReference type="EMBL" id="JAUJEB010000002">
    <property type="protein sequence ID" value="MDN5213087.1"/>
    <property type="molecule type" value="Genomic_DNA"/>
</dbReference>
<comment type="caution">
    <text evidence="2">The sequence shown here is derived from an EMBL/GenBank/DDBJ whole genome shotgun (WGS) entry which is preliminary data.</text>
</comment>
<organism evidence="2 3">
    <name type="scientific">Agaribacillus aureus</name>
    <dbReference type="NCBI Taxonomy" id="3051825"/>
    <lineage>
        <taxon>Bacteria</taxon>
        <taxon>Pseudomonadati</taxon>
        <taxon>Bacteroidota</taxon>
        <taxon>Cytophagia</taxon>
        <taxon>Cytophagales</taxon>
        <taxon>Splendidivirgaceae</taxon>
        <taxon>Agaribacillus</taxon>
    </lineage>
</organism>
<evidence type="ECO:0000256" key="1">
    <source>
        <dbReference type="SAM" id="SignalP"/>
    </source>
</evidence>
<gene>
    <name evidence="2" type="ORF">QQ020_13555</name>
</gene>
<protein>
    <submittedName>
        <fullName evidence="2">YHS domain-containing (Seleno)protein</fullName>
    </submittedName>
</protein>
<dbReference type="RefSeq" id="WP_346758427.1">
    <property type="nucleotide sequence ID" value="NZ_JAUJEB010000002.1"/>
</dbReference>
<evidence type="ECO:0000313" key="2">
    <source>
        <dbReference type="EMBL" id="MDN5213087.1"/>
    </source>
</evidence>
<name>A0ABT8L5R1_9BACT</name>
<accession>A0ABT8L5R1</accession>
<proteinExistence type="predicted"/>
<dbReference type="Proteomes" id="UP001172083">
    <property type="component" value="Unassembled WGS sequence"/>
</dbReference>